<keyword evidence="5 8" id="KW-1133">Transmembrane helix</keyword>
<evidence type="ECO:0000256" key="4">
    <source>
        <dbReference type="ARBA" id="ARBA00022840"/>
    </source>
</evidence>
<evidence type="ECO:0000313" key="12">
    <source>
        <dbReference type="Proteomes" id="UP000193642"/>
    </source>
</evidence>
<dbReference type="InterPro" id="IPR036640">
    <property type="entry name" value="ABC1_TM_sf"/>
</dbReference>
<dbReference type="Proteomes" id="UP000193642">
    <property type="component" value="Unassembled WGS sequence"/>
</dbReference>
<dbReference type="PROSITE" id="PS50929">
    <property type="entry name" value="ABC_TM1F"/>
    <property type="match status" value="1"/>
</dbReference>
<gene>
    <name evidence="11" type="ORF">BCR33DRAFT_848837</name>
</gene>
<feature type="region of interest" description="Disordered" evidence="7">
    <location>
        <begin position="449"/>
        <end position="477"/>
    </location>
</feature>
<comment type="subcellular location">
    <subcellularLocation>
        <location evidence="1">Membrane</location>
        <topology evidence="1">Multi-pass membrane protein</topology>
    </subcellularLocation>
</comment>
<evidence type="ECO:0000259" key="9">
    <source>
        <dbReference type="PROSITE" id="PS50893"/>
    </source>
</evidence>
<keyword evidence="3" id="KW-0547">Nucleotide-binding</keyword>
<dbReference type="SMART" id="SM00382">
    <property type="entry name" value="AAA"/>
    <property type="match status" value="1"/>
</dbReference>
<evidence type="ECO:0000256" key="8">
    <source>
        <dbReference type="SAM" id="Phobius"/>
    </source>
</evidence>
<feature type="transmembrane region" description="Helical" evidence="8">
    <location>
        <begin position="283"/>
        <end position="304"/>
    </location>
</feature>
<dbReference type="Pfam" id="PF00664">
    <property type="entry name" value="ABC_membrane"/>
    <property type="match status" value="1"/>
</dbReference>
<evidence type="ECO:0000256" key="1">
    <source>
        <dbReference type="ARBA" id="ARBA00004141"/>
    </source>
</evidence>
<protein>
    <recommendedName>
        <fullName evidence="13">P-loop containing nucleoside triphosphate hydrolase protein</fullName>
    </recommendedName>
</protein>
<keyword evidence="2 8" id="KW-0812">Transmembrane</keyword>
<evidence type="ECO:0000256" key="6">
    <source>
        <dbReference type="ARBA" id="ARBA00023136"/>
    </source>
</evidence>
<evidence type="ECO:0000256" key="2">
    <source>
        <dbReference type="ARBA" id="ARBA00022692"/>
    </source>
</evidence>
<dbReference type="SUPFAM" id="SSF90123">
    <property type="entry name" value="ABC transporter transmembrane region"/>
    <property type="match status" value="1"/>
</dbReference>
<evidence type="ECO:0008006" key="13">
    <source>
        <dbReference type="Google" id="ProtNLM"/>
    </source>
</evidence>
<dbReference type="PROSITE" id="PS50893">
    <property type="entry name" value="ABC_TRANSPORTER_2"/>
    <property type="match status" value="1"/>
</dbReference>
<dbReference type="SUPFAM" id="SSF52540">
    <property type="entry name" value="P-loop containing nucleoside triphosphate hydrolases"/>
    <property type="match status" value="1"/>
</dbReference>
<dbReference type="Gene3D" id="3.40.50.300">
    <property type="entry name" value="P-loop containing nucleotide triphosphate hydrolases"/>
    <property type="match status" value="2"/>
</dbReference>
<feature type="domain" description="ABC transporter" evidence="9">
    <location>
        <begin position="341"/>
        <end position="534"/>
    </location>
</feature>
<dbReference type="EMBL" id="MCGO01000015">
    <property type="protein sequence ID" value="ORY46766.1"/>
    <property type="molecule type" value="Genomic_DNA"/>
</dbReference>
<dbReference type="Gene3D" id="1.20.1560.10">
    <property type="entry name" value="ABC transporter type 1, transmembrane domain"/>
    <property type="match status" value="1"/>
</dbReference>
<dbReference type="PANTHER" id="PTHR43394:SF1">
    <property type="entry name" value="ATP-BINDING CASSETTE SUB-FAMILY B MEMBER 10, MITOCHONDRIAL"/>
    <property type="match status" value="1"/>
</dbReference>
<evidence type="ECO:0000256" key="3">
    <source>
        <dbReference type="ARBA" id="ARBA00022741"/>
    </source>
</evidence>
<feature type="transmembrane region" description="Helical" evidence="8">
    <location>
        <begin position="51"/>
        <end position="74"/>
    </location>
</feature>
<dbReference type="GO" id="GO:0016887">
    <property type="term" value="F:ATP hydrolysis activity"/>
    <property type="evidence" value="ECO:0007669"/>
    <property type="project" value="InterPro"/>
</dbReference>
<keyword evidence="6 8" id="KW-0472">Membrane</keyword>
<dbReference type="InterPro" id="IPR039421">
    <property type="entry name" value="Type_1_exporter"/>
</dbReference>
<accession>A0A1Y2CIJ9</accession>
<dbReference type="InterPro" id="IPR003593">
    <property type="entry name" value="AAA+_ATPase"/>
</dbReference>
<evidence type="ECO:0000313" key="11">
    <source>
        <dbReference type="EMBL" id="ORY46766.1"/>
    </source>
</evidence>
<name>A0A1Y2CIJ9_9FUNG</name>
<feature type="transmembrane region" description="Helical" evidence="8">
    <location>
        <begin position="324"/>
        <end position="342"/>
    </location>
</feature>
<dbReference type="InterPro" id="IPR003439">
    <property type="entry name" value="ABC_transporter-like_ATP-bd"/>
</dbReference>
<feature type="transmembrane region" description="Helical" evidence="8">
    <location>
        <begin position="105"/>
        <end position="123"/>
    </location>
</feature>
<dbReference type="PANTHER" id="PTHR43394">
    <property type="entry name" value="ATP-DEPENDENT PERMEASE MDL1, MITOCHONDRIAL"/>
    <property type="match status" value="1"/>
</dbReference>
<dbReference type="GO" id="GO:0015421">
    <property type="term" value="F:ABC-type oligopeptide transporter activity"/>
    <property type="evidence" value="ECO:0007669"/>
    <property type="project" value="TreeGrafter"/>
</dbReference>
<evidence type="ECO:0000259" key="10">
    <source>
        <dbReference type="PROSITE" id="PS50929"/>
    </source>
</evidence>
<keyword evidence="12" id="KW-1185">Reference proteome</keyword>
<dbReference type="InterPro" id="IPR011527">
    <property type="entry name" value="ABC1_TM_dom"/>
</dbReference>
<keyword evidence="4" id="KW-0067">ATP-binding</keyword>
<dbReference type="OrthoDB" id="6500128at2759"/>
<dbReference type="Pfam" id="PF00005">
    <property type="entry name" value="ABC_tran"/>
    <property type="match status" value="1"/>
</dbReference>
<dbReference type="AlphaFoldDB" id="A0A1Y2CIJ9"/>
<dbReference type="STRING" id="329046.A0A1Y2CIJ9"/>
<sequence>MKEVTTEPPPKTQNQSQALTKKAAKEAKKAAAALFRRDVVRLLKVAKAERLRLFGATTCLLVSSGVSMAVPFTIGKLLDYSMLKMGLQVQDSQILRFMSALSKETLFGGLAAVFALGGFANFWRIKLMERAGAKIVEGLKNKVFENILRQDVAFFDAARSGEISARIASDSAIVGHTVTQNLSDGLRKGCMATVGLGMMLYVNTRLTPYPTRAVAAIAFGRSRRKLAEKTAKAASDSTSLVQEKLDAIRTVRAFAQESRESSNYAQLNHQVFDLAMKEASAAAWFYGGAGFSGNLIAMSILYYGGSLVGSGAITPGELTSFFMYSTYLGYSLMGIMSFYGELNKGVGATGRLVALMLHIPRPQLHIPAGSNVAIVGKSGSGKSSIASLLLRFYDPANGSVLIDGHDLRTLDANYLRENVIAFVSQEPTLFATTIRENIAYGRPTATPAQIESAARQAHATTSSKAHPRNSRHTSESLAEVVKAQGRTVVTIAHRLSTIQQADLVIVLEEGRVVQVGRYADLAKGTGKFKELMEAQLN</sequence>
<dbReference type="CDD" id="cd18573">
    <property type="entry name" value="ABC_6TM_ABCB10_like"/>
    <property type="match status" value="1"/>
</dbReference>
<proteinExistence type="predicted"/>
<dbReference type="InterPro" id="IPR027417">
    <property type="entry name" value="P-loop_NTPase"/>
</dbReference>
<dbReference type="GO" id="GO:0005743">
    <property type="term" value="C:mitochondrial inner membrane"/>
    <property type="evidence" value="ECO:0007669"/>
    <property type="project" value="TreeGrafter"/>
</dbReference>
<comment type="caution">
    <text evidence="11">The sequence shown here is derived from an EMBL/GenBank/DDBJ whole genome shotgun (WGS) entry which is preliminary data.</text>
</comment>
<organism evidence="11 12">
    <name type="scientific">Rhizoclosmatium globosum</name>
    <dbReference type="NCBI Taxonomy" id="329046"/>
    <lineage>
        <taxon>Eukaryota</taxon>
        <taxon>Fungi</taxon>
        <taxon>Fungi incertae sedis</taxon>
        <taxon>Chytridiomycota</taxon>
        <taxon>Chytridiomycota incertae sedis</taxon>
        <taxon>Chytridiomycetes</taxon>
        <taxon>Chytridiales</taxon>
        <taxon>Chytriomycetaceae</taxon>
        <taxon>Rhizoclosmatium</taxon>
    </lineage>
</organism>
<evidence type="ECO:0000256" key="7">
    <source>
        <dbReference type="SAM" id="MobiDB-lite"/>
    </source>
</evidence>
<evidence type="ECO:0000256" key="5">
    <source>
        <dbReference type="ARBA" id="ARBA00022989"/>
    </source>
</evidence>
<feature type="domain" description="ABC transmembrane type-1" evidence="10">
    <location>
        <begin position="54"/>
        <end position="344"/>
    </location>
</feature>
<reference evidence="11 12" key="1">
    <citation type="submission" date="2016-07" db="EMBL/GenBank/DDBJ databases">
        <title>Pervasive Adenine N6-methylation of Active Genes in Fungi.</title>
        <authorList>
            <consortium name="DOE Joint Genome Institute"/>
            <person name="Mondo S.J."/>
            <person name="Dannebaum R.O."/>
            <person name="Kuo R.C."/>
            <person name="Labutti K."/>
            <person name="Haridas S."/>
            <person name="Kuo A."/>
            <person name="Salamov A."/>
            <person name="Ahrendt S.R."/>
            <person name="Lipzen A."/>
            <person name="Sullivan W."/>
            <person name="Andreopoulos W.B."/>
            <person name="Clum A."/>
            <person name="Lindquist E."/>
            <person name="Daum C."/>
            <person name="Ramamoorthy G.K."/>
            <person name="Gryganskyi A."/>
            <person name="Culley D."/>
            <person name="Magnuson J.K."/>
            <person name="James T.Y."/>
            <person name="O'Malley M.A."/>
            <person name="Stajich J.E."/>
            <person name="Spatafora J.W."/>
            <person name="Visel A."/>
            <person name="Grigoriev I.V."/>
        </authorList>
    </citation>
    <scope>NUCLEOTIDE SEQUENCE [LARGE SCALE GENOMIC DNA]</scope>
    <source>
        <strain evidence="11 12">JEL800</strain>
    </source>
</reference>
<dbReference type="GO" id="GO:0090374">
    <property type="term" value="P:oligopeptide export from mitochondrion"/>
    <property type="evidence" value="ECO:0007669"/>
    <property type="project" value="TreeGrafter"/>
</dbReference>
<dbReference type="GO" id="GO:0005524">
    <property type="term" value="F:ATP binding"/>
    <property type="evidence" value="ECO:0007669"/>
    <property type="project" value="UniProtKB-KW"/>
</dbReference>